<proteinExistence type="predicted"/>
<organism evidence="2 3">
    <name type="scientific">Paenibacillus hexagrammi</name>
    <dbReference type="NCBI Taxonomy" id="2908839"/>
    <lineage>
        <taxon>Bacteria</taxon>
        <taxon>Bacillati</taxon>
        <taxon>Bacillota</taxon>
        <taxon>Bacilli</taxon>
        <taxon>Bacillales</taxon>
        <taxon>Paenibacillaceae</taxon>
        <taxon>Paenibacillus</taxon>
    </lineage>
</organism>
<dbReference type="Proteomes" id="UP001649230">
    <property type="component" value="Chromosome"/>
</dbReference>
<feature type="compositionally biased region" description="Polar residues" evidence="1">
    <location>
        <begin position="22"/>
        <end position="38"/>
    </location>
</feature>
<sequence>MPKNSADPKHDRSDNRADSKNEQQNNAHFTEEAQTLTSKHAAEYAPNVNGISKNIT</sequence>
<dbReference type="EMBL" id="CP090978">
    <property type="protein sequence ID" value="UJF35461.1"/>
    <property type="molecule type" value="Genomic_DNA"/>
</dbReference>
<dbReference type="RefSeq" id="WP_235122027.1">
    <property type="nucleotide sequence ID" value="NZ_CP090978.1"/>
</dbReference>
<keyword evidence="3" id="KW-1185">Reference proteome</keyword>
<name>A0ABY3SR50_9BACL</name>
<gene>
    <name evidence="2" type="ORF">L0M14_10360</name>
</gene>
<protein>
    <submittedName>
        <fullName evidence="2">Uncharacterized protein</fullName>
    </submittedName>
</protein>
<feature type="region of interest" description="Disordered" evidence="1">
    <location>
        <begin position="1"/>
        <end position="56"/>
    </location>
</feature>
<evidence type="ECO:0000313" key="3">
    <source>
        <dbReference type="Proteomes" id="UP001649230"/>
    </source>
</evidence>
<feature type="compositionally biased region" description="Basic and acidic residues" evidence="1">
    <location>
        <begin position="1"/>
        <end position="21"/>
    </location>
</feature>
<evidence type="ECO:0000313" key="2">
    <source>
        <dbReference type="EMBL" id="UJF35461.1"/>
    </source>
</evidence>
<evidence type="ECO:0000256" key="1">
    <source>
        <dbReference type="SAM" id="MobiDB-lite"/>
    </source>
</evidence>
<accession>A0ABY3SR50</accession>
<reference evidence="2 3" key="1">
    <citation type="journal article" date="2024" name="Int. J. Syst. Evol. Microbiol.">
        <title>Paenibacillus hexagrammi sp. nov., a novel bacterium isolated from the gut content of Hexagrammos agrammus.</title>
        <authorList>
            <person name="Jung H.K."/>
            <person name="Kim D.G."/>
            <person name="Zin H."/>
            <person name="Park J."/>
            <person name="Jung H."/>
            <person name="Kim Y.O."/>
            <person name="Kong H.J."/>
            <person name="Kim J.W."/>
            <person name="Kim Y.S."/>
        </authorList>
    </citation>
    <scope>NUCLEOTIDE SEQUENCE [LARGE SCALE GENOMIC DNA]</scope>
    <source>
        <strain evidence="2 3">YPD9-1</strain>
    </source>
</reference>